<name>A0A9E7U435_9EURY</name>
<dbReference type="Proteomes" id="UP001057580">
    <property type="component" value="Chromosome"/>
</dbReference>
<evidence type="ECO:0000259" key="1">
    <source>
        <dbReference type="Pfam" id="PF23921"/>
    </source>
</evidence>
<evidence type="ECO:0000313" key="3">
    <source>
        <dbReference type="Proteomes" id="UP001057580"/>
    </source>
</evidence>
<dbReference type="InterPro" id="IPR055684">
    <property type="entry name" value="DUF7260"/>
</dbReference>
<dbReference type="KEGG" id="ssai:N0B31_17190"/>
<gene>
    <name evidence="2" type="ORF">N0B31_17190</name>
</gene>
<sequence>MITEARRTVRRERRRTVDEREAFDAFADAVRDIPVDGPQSGVRVGARLATPDAASAARAVREAYERTVMAVPHYHEEYDDTYAESLEAELGPTVAAAATGPRLTAAAKSGLVDAALNARADRARFVEALDVEDETLREADDRLGELLAEAAELDTEPLEDLRFGSLDAIRTRLQTLERHAEAVGADRQATLREQTDDLSLPDCAPDLPTYVYQDHEVTYPVLATVARTATILQRIREDVERSMARV</sequence>
<evidence type="ECO:0000313" key="2">
    <source>
        <dbReference type="EMBL" id="UWM53850.1"/>
    </source>
</evidence>
<keyword evidence="3" id="KW-1185">Reference proteome</keyword>
<dbReference type="Pfam" id="PF23921">
    <property type="entry name" value="DUF7260"/>
    <property type="match status" value="1"/>
</dbReference>
<proteinExistence type="predicted"/>
<dbReference type="AlphaFoldDB" id="A0A9E7U435"/>
<accession>A0A9E7U435</accession>
<dbReference type="RefSeq" id="WP_260592844.1">
    <property type="nucleotide sequence ID" value="NZ_CP104003.1"/>
</dbReference>
<protein>
    <recommendedName>
        <fullName evidence="1">DUF7260 domain-containing protein</fullName>
    </recommendedName>
</protein>
<dbReference type="EMBL" id="CP104003">
    <property type="protein sequence ID" value="UWM53850.1"/>
    <property type="molecule type" value="Genomic_DNA"/>
</dbReference>
<dbReference type="GeneID" id="74944194"/>
<feature type="domain" description="DUF7260" evidence="1">
    <location>
        <begin position="2"/>
        <end position="235"/>
    </location>
</feature>
<reference evidence="2" key="1">
    <citation type="submission" date="2022-09" db="EMBL/GenBank/DDBJ databases">
        <title>Diverse halophilic archaea isolated from saline environments.</title>
        <authorList>
            <person name="Cui H.-L."/>
        </authorList>
    </citation>
    <scope>NUCLEOTIDE SEQUENCE</scope>
    <source>
        <strain evidence="2">ZS-35-S2</strain>
    </source>
</reference>
<organism evidence="2 3">
    <name type="scientific">Salinirubellus salinus</name>
    <dbReference type="NCBI Taxonomy" id="1364945"/>
    <lineage>
        <taxon>Archaea</taxon>
        <taxon>Methanobacteriati</taxon>
        <taxon>Methanobacteriota</taxon>
        <taxon>Stenosarchaea group</taxon>
        <taxon>Halobacteria</taxon>
        <taxon>Halobacteriales</taxon>
        <taxon>Natronomonadaceae</taxon>
        <taxon>Salinirubellus</taxon>
    </lineage>
</organism>